<reference evidence="1 2" key="1">
    <citation type="submission" date="2018-07" db="EMBL/GenBank/DDBJ databases">
        <title>Genomic Encyclopedia of Type Strains, Phase III (KMG-III): the genomes of soil and plant-associated and newly described type strains.</title>
        <authorList>
            <person name="Whitman W."/>
        </authorList>
    </citation>
    <scope>NUCLEOTIDE SEQUENCE [LARGE SCALE GENOMIC DNA]</scope>
    <source>
        <strain evidence="1 2">CECT 7506</strain>
    </source>
</reference>
<evidence type="ECO:0000313" key="2">
    <source>
        <dbReference type="Proteomes" id="UP000252415"/>
    </source>
</evidence>
<comment type="caution">
    <text evidence="1">The sequence shown here is derived from an EMBL/GenBank/DDBJ whole genome shotgun (WGS) entry which is preliminary data.</text>
</comment>
<dbReference type="Proteomes" id="UP000252415">
    <property type="component" value="Unassembled WGS sequence"/>
</dbReference>
<gene>
    <name evidence="1" type="ORF">DFP97_11582</name>
</gene>
<accession>A0A368VLT0</accession>
<protein>
    <submittedName>
        <fullName evidence="1">Uncharacterized protein</fullName>
    </submittedName>
</protein>
<name>A0A368VLT0_9BACL</name>
<dbReference type="OrthoDB" id="2665147at2"/>
<proteinExistence type="predicted"/>
<keyword evidence="2" id="KW-1185">Reference proteome</keyword>
<dbReference type="RefSeq" id="WP_114382384.1">
    <property type="nucleotide sequence ID" value="NZ_QPJD01000015.1"/>
</dbReference>
<organism evidence="1 2">
    <name type="scientific">Paenibacillus prosopidis</name>
    <dbReference type="NCBI Taxonomy" id="630520"/>
    <lineage>
        <taxon>Bacteria</taxon>
        <taxon>Bacillati</taxon>
        <taxon>Bacillota</taxon>
        <taxon>Bacilli</taxon>
        <taxon>Bacillales</taxon>
        <taxon>Paenibacillaceae</taxon>
        <taxon>Paenibacillus</taxon>
    </lineage>
</organism>
<sequence>MQVIEAHVRGAVQQGGIRCGEVEVTTDDAKAPVVLAYFSQSEDNDFDLQAIVRNEADTKTDWFDNNMHQAFEDITISAFRNINMKTDWGARESFKVQVLSSGRVREELARLLEQTE</sequence>
<dbReference type="EMBL" id="QPJD01000015">
    <property type="protein sequence ID" value="RCW42649.1"/>
    <property type="molecule type" value="Genomic_DNA"/>
</dbReference>
<evidence type="ECO:0000313" key="1">
    <source>
        <dbReference type="EMBL" id="RCW42649.1"/>
    </source>
</evidence>
<dbReference type="AlphaFoldDB" id="A0A368VLT0"/>